<organism evidence="2 3">
    <name type="scientific">Hominimerdicola aceti</name>
    <dbReference type="NCBI Taxonomy" id="2981726"/>
    <lineage>
        <taxon>Bacteria</taxon>
        <taxon>Bacillati</taxon>
        <taxon>Bacillota</taxon>
        <taxon>Clostridia</taxon>
        <taxon>Eubacteriales</taxon>
        <taxon>Oscillospiraceae</taxon>
        <taxon>Hominimerdicola</taxon>
    </lineage>
</organism>
<accession>A0AAE3IH84</accession>
<feature type="transmembrane region" description="Helical" evidence="1">
    <location>
        <begin position="69"/>
        <end position="86"/>
    </location>
</feature>
<evidence type="ECO:0000313" key="3">
    <source>
        <dbReference type="Proteomes" id="UP001208131"/>
    </source>
</evidence>
<reference evidence="2 3" key="1">
    <citation type="journal article" date="2021" name="ISME Commun">
        <title>Automated analysis of genomic sequences facilitates high-throughput and comprehensive description of bacteria.</title>
        <authorList>
            <person name="Hitch T.C.A."/>
        </authorList>
    </citation>
    <scope>NUCLEOTIDE SEQUENCE [LARGE SCALE GENOMIC DNA]</scope>
    <source>
        <strain evidence="2 3">Sanger_31</strain>
    </source>
</reference>
<dbReference type="PANTHER" id="PTHR34989">
    <property type="entry name" value="PROTEIN HDED"/>
    <property type="match status" value="1"/>
</dbReference>
<keyword evidence="1" id="KW-0812">Transmembrane</keyword>
<dbReference type="GO" id="GO:0005886">
    <property type="term" value="C:plasma membrane"/>
    <property type="evidence" value="ECO:0007669"/>
    <property type="project" value="TreeGrafter"/>
</dbReference>
<evidence type="ECO:0000313" key="2">
    <source>
        <dbReference type="EMBL" id="MCU6705874.1"/>
    </source>
</evidence>
<dbReference type="Pfam" id="PF03729">
    <property type="entry name" value="DUF308"/>
    <property type="match status" value="2"/>
</dbReference>
<comment type="caution">
    <text evidence="2">The sequence shown here is derived from an EMBL/GenBank/DDBJ whole genome shotgun (WGS) entry which is preliminary data.</text>
</comment>
<protein>
    <submittedName>
        <fullName evidence="2">DUF308 domain-containing protein</fullName>
    </submittedName>
</protein>
<evidence type="ECO:0000256" key="1">
    <source>
        <dbReference type="SAM" id="Phobius"/>
    </source>
</evidence>
<feature type="transmembrane region" description="Helical" evidence="1">
    <location>
        <begin position="92"/>
        <end position="110"/>
    </location>
</feature>
<dbReference type="InterPro" id="IPR005325">
    <property type="entry name" value="DUF308_memb"/>
</dbReference>
<proteinExistence type="predicted"/>
<keyword evidence="3" id="KW-1185">Reference proteome</keyword>
<dbReference type="RefSeq" id="WP_181982872.1">
    <property type="nucleotide sequence ID" value="NZ_JAOQJZ010000007.1"/>
</dbReference>
<dbReference type="AlphaFoldDB" id="A0AAE3IH84"/>
<dbReference type="PANTHER" id="PTHR34989:SF1">
    <property type="entry name" value="PROTEIN HDED"/>
    <property type="match status" value="1"/>
</dbReference>
<dbReference type="InterPro" id="IPR052712">
    <property type="entry name" value="Acid_resist_chaperone_HdeD"/>
</dbReference>
<feature type="transmembrane region" description="Helical" evidence="1">
    <location>
        <begin position="122"/>
        <end position="141"/>
    </location>
</feature>
<keyword evidence="1" id="KW-1133">Transmembrane helix</keyword>
<feature type="transmembrane region" description="Helical" evidence="1">
    <location>
        <begin position="7"/>
        <end position="27"/>
    </location>
</feature>
<feature type="transmembrane region" description="Helical" evidence="1">
    <location>
        <begin position="153"/>
        <end position="174"/>
    </location>
</feature>
<sequence length="200" mass="21917">MEYIKKVFRSYWILSIFCVVLGIALIIDPNFFTAAIGYVIGGLFTAFGAVELIRYFAMGKDDQSYSSSLVRGIILAAIGIFIIIRPDFIPKVIAVVCGLYMLISGIVNIQDSLNLRRAGVESWNVSCISAAITTLVGILLLFDPLILGETAMIVLGIALLVSGVTNIFGCFTAGSKLKKVNKLMKKELKDRPDKDHYIDI</sequence>
<dbReference type="EMBL" id="JAOQJZ010000007">
    <property type="protein sequence ID" value="MCU6705874.1"/>
    <property type="molecule type" value="Genomic_DNA"/>
</dbReference>
<keyword evidence="1" id="KW-0472">Membrane</keyword>
<gene>
    <name evidence="2" type="ORF">OCV57_08045</name>
</gene>
<dbReference type="Proteomes" id="UP001208131">
    <property type="component" value="Unassembled WGS sequence"/>
</dbReference>
<feature type="transmembrane region" description="Helical" evidence="1">
    <location>
        <begin position="33"/>
        <end position="57"/>
    </location>
</feature>
<name>A0AAE3IH84_9FIRM</name>